<reference evidence="3 4" key="1">
    <citation type="submission" date="2020-07" db="EMBL/GenBank/DDBJ databases">
        <authorList>
            <person name="Li M."/>
        </authorList>
    </citation>
    <scope>NUCLEOTIDE SEQUENCE [LARGE SCALE GENOMIC DNA]</scope>
    <source>
        <strain evidence="3 4">DSM 23284</strain>
    </source>
</reference>
<sequence length="334" mass="36495">MRLTLHSADQSVPESKSAATPRLDLLDVARGLALLTMAVYHLSWDLSWFRLVDWPVSSGTGWRLFAALIAGSFLFLVGVGLVLAHRRKIQWRKAMIRLARIALAAAAISLATHLALGDQYVRFGILHAIAASSLIALPFVRLPVPVTLGAAAFAAALPRLLPGVLGDSPWLLWTGLTRSPPAAVDYVPLLPWLAPVLLGIVAARLALARPTLIDNLGRWQTHARWSRLAAFAGRHSLIVYLVHQPVLYASVWLVVATGLTPDRTARDFVEECELSCTFTLEEAACQRICACTLEALRSDGTWTALLQSPTDPALTREMQARFGICHRDELARTP</sequence>
<keyword evidence="1" id="KW-1133">Transmembrane helix</keyword>
<feature type="domain" description="Heparan-alpha-glucosaminide N-acetyltransferase catalytic" evidence="2">
    <location>
        <begin position="22"/>
        <end position="245"/>
    </location>
</feature>
<reference evidence="3 4" key="2">
    <citation type="submission" date="2020-08" db="EMBL/GenBank/DDBJ databases">
        <title>Stappia taiwanensis sp. nov., isolated from a coastal thermal spring.</title>
        <authorList>
            <person name="Kampfer P."/>
        </authorList>
    </citation>
    <scope>NUCLEOTIDE SEQUENCE [LARGE SCALE GENOMIC DNA]</scope>
    <source>
        <strain evidence="3 4">DSM 23284</strain>
    </source>
</reference>
<name>A0A838XRI3_9HYPH</name>
<dbReference type="RefSeq" id="WP_181759374.1">
    <property type="nucleotide sequence ID" value="NZ_BMCR01000002.1"/>
</dbReference>
<evidence type="ECO:0000313" key="3">
    <source>
        <dbReference type="EMBL" id="MBA4611176.1"/>
    </source>
</evidence>
<keyword evidence="4" id="KW-1185">Reference proteome</keyword>
<feature type="transmembrane region" description="Helical" evidence="1">
    <location>
        <begin position="96"/>
        <end position="114"/>
    </location>
</feature>
<keyword evidence="1" id="KW-0812">Transmembrane</keyword>
<feature type="transmembrane region" description="Helical" evidence="1">
    <location>
        <begin position="147"/>
        <end position="166"/>
    </location>
</feature>
<protein>
    <submittedName>
        <fullName evidence="3">DUF1624 domain-containing protein</fullName>
    </submittedName>
</protein>
<feature type="transmembrane region" description="Helical" evidence="1">
    <location>
        <begin position="186"/>
        <end position="207"/>
    </location>
</feature>
<feature type="transmembrane region" description="Helical" evidence="1">
    <location>
        <begin position="64"/>
        <end position="84"/>
    </location>
</feature>
<keyword evidence="1" id="KW-0472">Membrane</keyword>
<comment type="caution">
    <text evidence="3">The sequence shown here is derived from an EMBL/GenBank/DDBJ whole genome shotgun (WGS) entry which is preliminary data.</text>
</comment>
<organism evidence="3 4">
    <name type="scientific">Stappia taiwanensis</name>
    <dbReference type="NCBI Taxonomy" id="992267"/>
    <lineage>
        <taxon>Bacteria</taxon>
        <taxon>Pseudomonadati</taxon>
        <taxon>Pseudomonadota</taxon>
        <taxon>Alphaproteobacteria</taxon>
        <taxon>Hyphomicrobiales</taxon>
        <taxon>Stappiaceae</taxon>
        <taxon>Stappia</taxon>
    </lineage>
</organism>
<proteinExistence type="predicted"/>
<gene>
    <name evidence="3" type="ORF">H1W37_05920</name>
</gene>
<evidence type="ECO:0000256" key="1">
    <source>
        <dbReference type="SAM" id="Phobius"/>
    </source>
</evidence>
<dbReference type="Proteomes" id="UP000559404">
    <property type="component" value="Unassembled WGS sequence"/>
</dbReference>
<evidence type="ECO:0000313" key="4">
    <source>
        <dbReference type="Proteomes" id="UP000559404"/>
    </source>
</evidence>
<evidence type="ECO:0000259" key="2">
    <source>
        <dbReference type="Pfam" id="PF07786"/>
    </source>
</evidence>
<feature type="transmembrane region" description="Helical" evidence="1">
    <location>
        <begin position="120"/>
        <end position="140"/>
    </location>
</feature>
<dbReference type="InterPro" id="IPR012429">
    <property type="entry name" value="HGSNAT_cat"/>
</dbReference>
<accession>A0A838XRI3</accession>
<dbReference type="Pfam" id="PF07786">
    <property type="entry name" value="HGSNAT_cat"/>
    <property type="match status" value="1"/>
</dbReference>
<dbReference type="AlphaFoldDB" id="A0A838XRI3"/>
<dbReference type="EMBL" id="JACEON010000004">
    <property type="protein sequence ID" value="MBA4611176.1"/>
    <property type="molecule type" value="Genomic_DNA"/>
</dbReference>